<organism evidence="5 6">
    <name type="scientific">Paramicrobacterium agarici</name>
    <dbReference type="NCBI Taxonomy" id="630514"/>
    <lineage>
        <taxon>Bacteria</taxon>
        <taxon>Bacillati</taxon>
        <taxon>Actinomycetota</taxon>
        <taxon>Actinomycetes</taxon>
        <taxon>Micrococcales</taxon>
        <taxon>Microbacteriaceae</taxon>
        <taxon>Paramicrobacterium</taxon>
    </lineage>
</organism>
<feature type="domain" description="HTH deoR-type" evidence="4">
    <location>
        <begin position="5"/>
        <end position="60"/>
    </location>
</feature>
<evidence type="ECO:0000259" key="4">
    <source>
        <dbReference type="PROSITE" id="PS51000"/>
    </source>
</evidence>
<dbReference type="InterPro" id="IPR018356">
    <property type="entry name" value="Tscrpt_reg_HTH_DeoR_CS"/>
</dbReference>
<dbReference type="AlphaFoldDB" id="A0A2A9DVE8"/>
<sequence>MAMEAHERRARVEQRVLADGEAEFRTLALEFDVSEMTIRRDIELLEEKGSVRRVVGGAIASRGKASEPTFTSRALMGAREKAHIAAAAVELLKPGETVALDSGSTVLAVARAIRGRGLGLTIITPSILVALELHDEPNTKIVMTGGMVRPGELSLIGTPSVASFAQYNCDVFVMGVAGVDGKRGLSDYNGEEGAVKKAAMQTADRVIVVADASKLGRVQLMNVASPGEITALVTDGDAEHPALAGFRAAGVAVECVPAR</sequence>
<evidence type="ECO:0000256" key="2">
    <source>
        <dbReference type="ARBA" id="ARBA00023125"/>
    </source>
</evidence>
<dbReference type="InterPro" id="IPR014036">
    <property type="entry name" value="DeoR-like_C"/>
</dbReference>
<keyword evidence="2" id="KW-0238">DNA-binding</keyword>
<proteinExistence type="predicted"/>
<dbReference type="PROSITE" id="PS00894">
    <property type="entry name" value="HTH_DEOR_1"/>
    <property type="match status" value="1"/>
</dbReference>
<evidence type="ECO:0000313" key="5">
    <source>
        <dbReference type="EMBL" id="PFG29962.1"/>
    </source>
</evidence>
<dbReference type="SUPFAM" id="SSF100950">
    <property type="entry name" value="NagB/RpiA/CoA transferase-like"/>
    <property type="match status" value="1"/>
</dbReference>
<dbReference type="PANTHER" id="PTHR30363">
    <property type="entry name" value="HTH-TYPE TRANSCRIPTIONAL REGULATOR SRLR-RELATED"/>
    <property type="match status" value="1"/>
</dbReference>
<dbReference type="Pfam" id="PF08220">
    <property type="entry name" value="HTH_DeoR"/>
    <property type="match status" value="1"/>
</dbReference>
<comment type="caution">
    <text evidence="5">The sequence shown here is derived from an EMBL/GenBank/DDBJ whole genome shotgun (WGS) entry which is preliminary data.</text>
</comment>
<name>A0A2A9DVE8_9MICO</name>
<evidence type="ECO:0000256" key="1">
    <source>
        <dbReference type="ARBA" id="ARBA00023015"/>
    </source>
</evidence>
<dbReference type="InterPro" id="IPR050313">
    <property type="entry name" value="Carb_Metab_HTH_regulators"/>
</dbReference>
<dbReference type="Proteomes" id="UP000221369">
    <property type="component" value="Unassembled WGS sequence"/>
</dbReference>
<dbReference type="SUPFAM" id="SSF46785">
    <property type="entry name" value="Winged helix' DNA-binding domain"/>
    <property type="match status" value="1"/>
</dbReference>
<keyword evidence="3" id="KW-0804">Transcription</keyword>
<dbReference type="SMART" id="SM00420">
    <property type="entry name" value="HTH_DEOR"/>
    <property type="match status" value="1"/>
</dbReference>
<protein>
    <submittedName>
        <fullName evidence="5">DeoR family transcriptional regulator</fullName>
    </submittedName>
</protein>
<keyword evidence="6" id="KW-1185">Reference proteome</keyword>
<dbReference type="Gene3D" id="3.40.50.1360">
    <property type="match status" value="1"/>
</dbReference>
<dbReference type="Pfam" id="PF00455">
    <property type="entry name" value="DeoRC"/>
    <property type="match status" value="1"/>
</dbReference>
<keyword evidence="1" id="KW-0805">Transcription regulation</keyword>
<dbReference type="InterPro" id="IPR001034">
    <property type="entry name" value="DeoR_HTH"/>
</dbReference>
<dbReference type="InterPro" id="IPR037171">
    <property type="entry name" value="NagB/RpiA_transferase-like"/>
</dbReference>
<dbReference type="PANTHER" id="PTHR30363:SF44">
    <property type="entry name" value="AGA OPERON TRANSCRIPTIONAL REPRESSOR-RELATED"/>
    <property type="match status" value="1"/>
</dbReference>
<evidence type="ECO:0000313" key="6">
    <source>
        <dbReference type="Proteomes" id="UP000221369"/>
    </source>
</evidence>
<reference evidence="5 6" key="1">
    <citation type="submission" date="2017-10" db="EMBL/GenBank/DDBJ databases">
        <title>Sequencing the genomes of 1000 actinobacteria strains.</title>
        <authorList>
            <person name="Klenk H.-P."/>
        </authorList>
    </citation>
    <scope>NUCLEOTIDE SEQUENCE [LARGE SCALE GENOMIC DNA]</scope>
    <source>
        <strain evidence="5 6">DSM 21798</strain>
    </source>
</reference>
<dbReference type="EMBL" id="PDJE01000001">
    <property type="protein sequence ID" value="PFG29962.1"/>
    <property type="molecule type" value="Genomic_DNA"/>
</dbReference>
<dbReference type="GO" id="GO:0003700">
    <property type="term" value="F:DNA-binding transcription factor activity"/>
    <property type="evidence" value="ECO:0007669"/>
    <property type="project" value="InterPro"/>
</dbReference>
<gene>
    <name evidence="5" type="ORF">ATJ78_0881</name>
</gene>
<dbReference type="RefSeq" id="WP_098406478.1">
    <property type="nucleotide sequence ID" value="NZ_PDJE01000001.1"/>
</dbReference>
<dbReference type="GO" id="GO:0003677">
    <property type="term" value="F:DNA binding"/>
    <property type="evidence" value="ECO:0007669"/>
    <property type="project" value="UniProtKB-KW"/>
</dbReference>
<dbReference type="PROSITE" id="PS51000">
    <property type="entry name" value="HTH_DEOR_2"/>
    <property type="match status" value="1"/>
</dbReference>
<evidence type="ECO:0000256" key="3">
    <source>
        <dbReference type="ARBA" id="ARBA00023163"/>
    </source>
</evidence>
<dbReference type="SMART" id="SM01134">
    <property type="entry name" value="DeoRC"/>
    <property type="match status" value="1"/>
</dbReference>
<dbReference type="PRINTS" id="PR00037">
    <property type="entry name" value="HTHLACR"/>
</dbReference>
<dbReference type="InterPro" id="IPR036390">
    <property type="entry name" value="WH_DNA-bd_sf"/>
</dbReference>
<accession>A0A2A9DVE8</accession>